<evidence type="ECO:0000256" key="1">
    <source>
        <dbReference type="ARBA" id="ARBA00022723"/>
    </source>
</evidence>
<dbReference type="CDD" id="cd01121">
    <property type="entry name" value="RadA_SMS_N"/>
    <property type="match status" value="1"/>
</dbReference>
<name>A0A2M7TP43_9BACT</name>
<evidence type="ECO:0000256" key="8">
    <source>
        <dbReference type="ARBA" id="ARBA00023204"/>
    </source>
</evidence>
<dbReference type="EMBL" id="PFNO01000023">
    <property type="protein sequence ID" value="PIZ50011.1"/>
    <property type="molecule type" value="Genomic_DNA"/>
</dbReference>
<sequence length="299" mass="32401">MPKALTKFICQQCGMESPKWLGKCPECGEWNSFIETVIPTTKKGFSIGTSFAASPQKLSQIKPADLRRIKTNISEFDRVLGGGPPAGEAGLVPGSVVLVAGEPGIGKSTLMLELGDEIGGLYISGEESLHQIKLRAERLKIKGEKILFLSETDVDIILETIKNFKKEDFKVLIVDSIQTLTTQDLTSSAGSVGQVRECASKLLRMAKSSNIAVFLIGHVTKEGMLAGPKILEHMVDTVLSLEGEKFGAFRLLRTTKNRFGATDEVGVFEMTDKGMVGIENPSKLFLSQRQKSVPGSVIV</sequence>
<dbReference type="AlphaFoldDB" id="A0A2M7TP43"/>
<feature type="non-terminal residue" evidence="11">
    <location>
        <position position="299"/>
    </location>
</feature>
<dbReference type="GO" id="GO:0000725">
    <property type="term" value="P:recombinational repair"/>
    <property type="evidence" value="ECO:0007669"/>
    <property type="project" value="TreeGrafter"/>
</dbReference>
<accession>A0A2M7TP43</accession>
<dbReference type="GO" id="GO:0016787">
    <property type="term" value="F:hydrolase activity"/>
    <property type="evidence" value="ECO:0007669"/>
    <property type="project" value="UniProtKB-KW"/>
</dbReference>
<dbReference type="FunFam" id="3.40.50.300:FF:000050">
    <property type="entry name" value="DNA repair protein RadA"/>
    <property type="match status" value="1"/>
</dbReference>
<dbReference type="GO" id="GO:0005524">
    <property type="term" value="F:ATP binding"/>
    <property type="evidence" value="ECO:0007669"/>
    <property type="project" value="UniProtKB-KW"/>
</dbReference>
<keyword evidence="6" id="KW-0346">Stress response</keyword>
<dbReference type="Gene3D" id="3.40.50.300">
    <property type="entry name" value="P-loop containing nucleotide triphosphate hydrolases"/>
    <property type="match status" value="1"/>
</dbReference>
<evidence type="ECO:0000313" key="12">
    <source>
        <dbReference type="Proteomes" id="UP000229753"/>
    </source>
</evidence>
<dbReference type="Pfam" id="PF18073">
    <property type="entry name" value="Zn_ribbon_LapB"/>
    <property type="match status" value="1"/>
</dbReference>
<proteinExistence type="predicted"/>
<dbReference type="PANTHER" id="PTHR32472:SF10">
    <property type="entry name" value="DNA REPAIR PROTEIN RADA-LIKE PROTEIN"/>
    <property type="match status" value="1"/>
</dbReference>
<keyword evidence="1" id="KW-0479">Metal-binding</keyword>
<dbReference type="PANTHER" id="PTHR32472">
    <property type="entry name" value="DNA REPAIR PROTEIN RADA"/>
    <property type="match status" value="1"/>
</dbReference>
<evidence type="ECO:0000256" key="7">
    <source>
        <dbReference type="ARBA" id="ARBA00023125"/>
    </source>
</evidence>
<dbReference type="Proteomes" id="UP000229753">
    <property type="component" value="Unassembled WGS sequence"/>
</dbReference>
<dbReference type="InterPro" id="IPR027417">
    <property type="entry name" value="P-loop_NTPase"/>
</dbReference>
<evidence type="ECO:0000256" key="4">
    <source>
        <dbReference type="ARBA" id="ARBA00022801"/>
    </source>
</evidence>
<dbReference type="SMART" id="SM00382">
    <property type="entry name" value="AAA"/>
    <property type="match status" value="1"/>
</dbReference>
<dbReference type="GO" id="GO:0140664">
    <property type="term" value="F:ATP-dependent DNA damage sensor activity"/>
    <property type="evidence" value="ECO:0007669"/>
    <property type="project" value="InterPro"/>
</dbReference>
<evidence type="ECO:0000259" key="10">
    <source>
        <dbReference type="PROSITE" id="PS50162"/>
    </source>
</evidence>
<dbReference type="SUPFAM" id="SSF52540">
    <property type="entry name" value="P-loop containing nucleoside triphosphate hydrolases"/>
    <property type="match status" value="1"/>
</dbReference>
<dbReference type="PROSITE" id="PS50162">
    <property type="entry name" value="RECA_2"/>
    <property type="match status" value="1"/>
</dbReference>
<protein>
    <recommendedName>
        <fullName evidence="9">DNA repair protein Sms</fullName>
    </recommendedName>
</protein>
<dbReference type="InterPro" id="IPR003593">
    <property type="entry name" value="AAA+_ATPase"/>
</dbReference>
<keyword evidence="3" id="KW-0227">DNA damage</keyword>
<reference evidence="12" key="1">
    <citation type="submission" date="2017-09" db="EMBL/GenBank/DDBJ databases">
        <title>Depth-based differentiation of microbial function through sediment-hosted aquifers and enrichment of novel symbionts in the deep terrestrial subsurface.</title>
        <authorList>
            <person name="Probst A.J."/>
            <person name="Ladd B."/>
            <person name="Jarett J.K."/>
            <person name="Geller-Mcgrath D.E."/>
            <person name="Sieber C.M.K."/>
            <person name="Emerson J.B."/>
            <person name="Anantharaman K."/>
            <person name="Thomas B.C."/>
            <person name="Malmstrom R."/>
            <person name="Stieglmeier M."/>
            <person name="Klingl A."/>
            <person name="Woyke T."/>
            <person name="Ryan C.M."/>
            <person name="Banfield J.F."/>
        </authorList>
    </citation>
    <scope>NUCLEOTIDE SEQUENCE [LARGE SCALE GENOMIC DNA]</scope>
</reference>
<comment type="caution">
    <text evidence="11">The sequence shown here is derived from an EMBL/GenBank/DDBJ whole genome shotgun (WGS) entry which is preliminary data.</text>
</comment>
<feature type="domain" description="RecA family profile 1" evidence="10">
    <location>
        <begin position="65"/>
        <end position="219"/>
    </location>
</feature>
<dbReference type="Pfam" id="PF13481">
    <property type="entry name" value="AAA_25"/>
    <property type="match status" value="1"/>
</dbReference>
<evidence type="ECO:0000256" key="9">
    <source>
        <dbReference type="ARBA" id="ARBA00076930"/>
    </source>
</evidence>
<dbReference type="InterPro" id="IPR020588">
    <property type="entry name" value="RecA_ATP-bd"/>
</dbReference>
<evidence type="ECO:0000256" key="6">
    <source>
        <dbReference type="ARBA" id="ARBA00023016"/>
    </source>
</evidence>
<evidence type="ECO:0000256" key="3">
    <source>
        <dbReference type="ARBA" id="ARBA00022763"/>
    </source>
</evidence>
<dbReference type="PRINTS" id="PR01874">
    <property type="entry name" value="DNAREPAIRADA"/>
</dbReference>
<gene>
    <name evidence="11" type="ORF">COY29_00650</name>
</gene>
<keyword evidence="8" id="KW-0234">DNA repair</keyword>
<keyword evidence="5" id="KW-0067">ATP-binding</keyword>
<keyword evidence="2" id="KW-0547">Nucleotide-binding</keyword>
<dbReference type="InterPro" id="IPR041166">
    <property type="entry name" value="Rubredoxin_2"/>
</dbReference>
<evidence type="ECO:0000313" key="11">
    <source>
        <dbReference type="EMBL" id="PIZ50011.1"/>
    </source>
</evidence>
<evidence type="ECO:0000256" key="5">
    <source>
        <dbReference type="ARBA" id="ARBA00022840"/>
    </source>
</evidence>
<dbReference type="GO" id="GO:0003677">
    <property type="term" value="F:DNA binding"/>
    <property type="evidence" value="ECO:0007669"/>
    <property type="project" value="UniProtKB-KW"/>
</dbReference>
<organism evidence="11 12">
    <name type="scientific">Candidatus Woesebacteria bacterium CG_4_10_14_0_2_um_filter_39_14</name>
    <dbReference type="NCBI Taxonomy" id="1975054"/>
    <lineage>
        <taxon>Bacteria</taxon>
        <taxon>Candidatus Woeseibacteriota</taxon>
    </lineage>
</organism>
<keyword evidence="7" id="KW-0238">DNA-binding</keyword>
<keyword evidence="4" id="KW-0378">Hydrolase</keyword>
<dbReference type="GO" id="GO:0005829">
    <property type="term" value="C:cytosol"/>
    <property type="evidence" value="ECO:0007669"/>
    <property type="project" value="TreeGrafter"/>
</dbReference>
<dbReference type="GO" id="GO:0046872">
    <property type="term" value="F:metal ion binding"/>
    <property type="evidence" value="ECO:0007669"/>
    <property type="project" value="UniProtKB-KW"/>
</dbReference>
<evidence type="ECO:0000256" key="2">
    <source>
        <dbReference type="ARBA" id="ARBA00022741"/>
    </source>
</evidence>